<evidence type="ECO:0000313" key="1">
    <source>
        <dbReference type="EMBL" id="MCI70187.1"/>
    </source>
</evidence>
<accession>A0A392UBG5</accession>
<proteinExistence type="predicted"/>
<dbReference type="Proteomes" id="UP000265520">
    <property type="component" value="Unassembled WGS sequence"/>
</dbReference>
<evidence type="ECO:0000313" key="2">
    <source>
        <dbReference type="Proteomes" id="UP000265520"/>
    </source>
</evidence>
<protein>
    <submittedName>
        <fullName evidence="1">Uncharacterized protein</fullName>
    </submittedName>
</protein>
<dbReference type="EMBL" id="LXQA010770436">
    <property type="protein sequence ID" value="MCI70187.1"/>
    <property type="molecule type" value="Genomic_DNA"/>
</dbReference>
<feature type="non-terminal residue" evidence="1">
    <location>
        <position position="1"/>
    </location>
</feature>
<reference evidence="1 2" key="1">
    <citation type="journal article" date="2018" name="Front. Plant Sci.">
        <title>Red Clover (Trifolium pratense) and Zigzag Clover (T. medium) - A Picture of Genomic Similarities and Differences.</title>
        <authorList>
            <person name="Dluhosova J."/>
            <person name="Istvanek J."/>
            <person name="Nedelnik J."/>
            <person name="Repkova J."/>
        </authorList>
    </citation>
    <scope>NUCLEOTIDE SEQUENCE [LARGE SCALE GENOMIC DNA]</scope>
    <source>
        <strain evidence="2">cv. 10/8</strain>
        <tissue evidence="1">Leaf</tissue>
    </source>
</reference>
<sequence>PPSSSTPPPPFKSFKTDLTPLMSFIFVIASMRRRRCSQSNTVKAKAGIQQQTRERKLNLVVAVEREKES</sequence>
<dbReference type="AlphaFoldDB" id="A0A392UBG5"/>
<name>A0A392UBG5_9FABA</name>
<organism evidence="1 2">
    <name type="scientific">Trifolium medium</name>
    <dbReference type="NCBI Taxonomy" id="97028"/>
    <lineage>
        <taxon>Eukaryota</taxon>
        <taxon>Viridiplantae</taxon>
        <taxon>Streptophyta</taxon>
        <taxon>Embryophyta</taxon>
        <taxon>Tracheophyta</taxon>
        <taxon>Spermatophyta</taxon>
        <taxon>Magnoliopsida</taxon>
        <taxon>eudicotyledons</taxon>
        <taxon>Gunneridae</taxon>
        <taxon>Pentapetalae</taxon>
        <taxon>rosids</taxon>
        <taxon>fabids</taxon>
        <taxon>Fabales</taxon>
        <taxon>Fabaceae</taxon>
        <taxon>Papilionoideae</taxon>
        <taxon>50 kb inversion clade</taxon>
        <taxon>NPAAA clade</taxon>
        <taxon>Hologalegina</taxon>
        <taxon>IRL clade</taxon>
        <taxon>Trifolieae</taxon>
        <taxon>Trifolium</taxon>
    </lineage>
</organism>
<keyword evidence="2" id="KW-1185">Reference proteome</keyword>
<comment type="caution">
    <text evidence="1">The sequence shown here is derived from an EMBL/GenBank/DDBJ whole genome shotgun (WGS) entry which is preliminary data.</text>
</comment>